<reference evidence="1 3" key="1">
    <citation type="journal article" date="2011" name="Nature">
        <title>The Medicago genome provides insight into the evolution of rhizobial symbioses.</title>
        <authorList>
            <person name="Young N.D."/>
            <person name="Debelle F."/>
            <person name="Oldroyd G.E."/>
            <person name="Geurts R."/>
            <person name="Cannon S.B."/>
            <person name="Udvardi M.K."/>
            <person name="Benedito V.A."/>
            <person name="Mayer K.F."/>
            <person name="Gouzy J."/>
            <person name="Schoof H."/>
            <person name="Van de Peer Y."/>
            <person name="Proost S."/>
            <person name="Cook D.R."/>
            <person name="Meyers B.C."/>
            <person name="Spannagl M."/>
            <person name="Cheung F."/>
            <person name="De Mita S."/>
            <person name="Krishnakumar V."/>
            <person name="Gundlach H."/>
            <person name="Zhou S."/>
            <person name="Mudge J."/>
            <person name="Bharti A.K."/>
            <person name="Murray J.D."/>
            <person name="Naoumkina M.A."/>
            <person name="Rosen B."/>
            <person name="Silverstein K.A."/>
            <person name="Tang H."/>
            <person name="Rombauts S."/>
            <person name="Zhao P.X."/>
            <person name="Zhou P."/>
            <person name="Barbe V."/>
            <person name="Bardou P."/>
            <person name="Bechner M."/>
            <person name="Bellec A."/>
            <person name="Berger A."/>
            <person name="Berges H."/>
            <person name="Bidwell S."/>
            <person name="Bisseling T."/>
            <person name="Choisne N."/>
            <person name="Couloux A."/>
            <person name="Denny R."/>
            <person name="Deshpande S."/>
            <person name="Dai X."/>
            <person name="Doyle J.J."/>
            <person name="Dudez A.M."/>
            <person name="Farmer A.D."/>
            <person name="Fouteau S."/>
            <person name="Franken C."/>
            <person name="Gibelin C."/>
            <person name="Gish J."/>
            <person name="Goldstein S."/>
            <person name="Gonzalez A.J."/>
            <person name="Green P.J."/>
            <person name="Hallab A."/>
            <person name="Hartog M."/>
            <person name="Hua A."/>
            <person name="Humphray S.J."/>
            <person name="Jeong D.H."/>
            <person name="Jing Y."/>
            <person name="Jocker A."/>
            <person name="Kenton S.M."/>
            <person name="Kim D.J."/>
            <person name="Klee K."/>
            <person name="Lai H."/>
            <person name="Lang C."/>
            <person name="Lin S."/>
            <person name="Macmil S.L."/>
            <person name="Magdelenat G."/>
            <person name="Matthews L."/>
            <person name="McCorrison J."/>
            <person name="Monaghan E.L."/>
            <person name="Mun J.H."/>
            <person name="Najar F.Z."/>
            <person name="Nicholson C."/>
            <person name="Noirot C."/>
            <person name="O'Bleness M."/>
            <person name="Paule C.R."/>
            <person name="Poulain J."/>
            <person name="Prion F."/>
            <person name="Qin B."/>
            <person name="Qu C."/>
            <person name="Retzel E.F."/>
            <person name="Riddle C."/>
            <person name="Sallet E."/>
            <person name="Samain S."/>
            <person name="Samson N."/>
            <person name="Sanders I."/>
            <person name="Saurat O."/>
            <person name="Scarpelli C."/>
            <person name="Schiex T."/>
            <person name="Segurens B."/>
            <person name="Severin A.J."/>
            <person name="Sherrier D.J."/>
            <person name="Shi R."/>
            <person name="Sims S."/>
            <person name="Singer S.R."/>
            <person name="Sinharoy S."/>
            <person name="Sterck L."/>
            <person name="Viollet A."/>
            <person name="Wang B.B."/>
            <person name="Wang K."/>
            <person name="Wang M."/>
            <person name="Wang X."/>
            <person name="Warfsmann J."/>
            <person name="Weissenbach J."/>
            <person name="White D.D."/>
            <person name="White J.D."/>
            <person name="Wiley G.B."/>
            <person name="Wincker P."/>
            <person name="Xing Y."/>
            <person name="Yang L."/>
            <person name="Yao Z."/>
            <person name="Ying F."/>
            <person name="Zhai J."/>
            <person name="Zhou L."/>
            <person name="Zuber A."/>
            <person name="Denarie J."/>
            <person name="Dixon R.A."/>
            <person name="May G.D."/>
            <person name="Schwartz D.C."/>
            <person name="Rogers J."/>
            <person name="Quetier F."/>
            <person name="Town C.D."/>
            <person name="Roe B.A."/>
        </authorList>
    </citation>
    <scope>NUCLEOTIDE SEQUENCE [LARGE SCALE GENOMIC DNA]</scope>
    <source>
        <strain evidence="1">A17</strain>
        <strain evidence="2 3">cv. Jemalong A17</strain>
    </source>
</reference>
<name>A0A072UWS8_MEDTR</name>
<dbReference type="HOGENOM" id="CLU_2853054_0_0_1"/>
<accession>A0A072UWS8</accession>
<evidence type="ECO:0000313" key="2">
    <source>
        <dbReference type="EnsemblPlants" id="KEH33518"/>
    </source>
</evidence>
<proteinExistence type="predicted"/>
<evidence type="ECO:0000313" key="1">
    <source>
        <dbReference type="EMBL" id="KEH33518.1"/>
    </source>
</evidence>
<organism evidence="1 3">
    <name type="scientific">Medicago truncatula</name>
    <name type="common">Barrel medic</name>
    <name type="synonym">Medicago tribuloides</name>
    <dbReference type="NCBI Taxonomy" id="3880"/>
    <lineage>
        <taxon>Eukaryota</taxon>
        <taxon>Viridiplantae</taxon>
        <taxon>Streptophyta</taxon>
        <taxon>Embryophyta</taxon>
        <taxon>Tracheophyta</taxon>
        <taxon>Spermatophyta</taxon>
        <taxon>Magnoliopsida</taxon>
        <taxon>eudicotyledons</taxon>
        <taxon>Gunneridae</taxon>
        <taxon>Pentapetalae</taxon>
        <taxon>rosids</taxon>
        <taxon>fabids</taxon>
        <taxon>Fabales</taxon>
        <taxon>Fabaceae</taxon>
        <taxon>Papilionoideae</taxon>
        <taxon>50 kb inversion clade</taxon>
        <taxon>NPAAA clade</taxon>
        <taxon>Hologalegina</taxon>
        <taxon>IRL clade</taxon>
        <taxon>Trifolieae</taxon>
        <taxon>Medicago</taxon>
    </lineage>
</organism>
<dbReference type="EnsemblPlants" id="KEH33518">
    <property type="protein sequence ID" value="KEH33518"/>
    <property type="gene ID" value="MTR_3g045040"/>
</dbReference>
<gene>
    <name evidence="1" type="ordered locus">MTR_3g045040</name>
</gene>
<reference evidence="1 3" key="2">
    <citation type="journal article" date="2014" name="BMC Genomics">
        <title>An improved genome release (version Mt4.0) for the model legume Medicago truncatula.</title>
        <authorList>
            <person name="Tang H."/>
            <person name="Krishnakumar V."/>
            <person name="Bidwell S."/>
            <person name="Rosen B."/>
            <person name="Chan A."/>
            <person name="Zhou S."/>
            <person name="Gentzbittel L."/>
            <person name="Childs K.L."/>
            <person name="Yandell M."/>
            <person name="Gundlach H."/>
            <person name="Mayer K.F."/>
            <person name="Schwartz D.C."/>
            <person name="Town C.D."/>
        </authorList>
    </citation>
    <scope>GENOME REANNOTATION</scope>
    <source>
        <strain evidence="1">A17</strain>
        <strain evidence="2 3">cv. Jemalong A17</strain>
    </source>
</reference>
<dbReference type="AlphaFoldDB" id="A0A072UWS8"/>
<reference evidence="2" key="3">
    <citation type="submission" date="2015-04" db="UniProtKB">
        <authorList>
            <consortium name="EnsemblPlants"/>
        </authorList>
    </citation>
    <scope>IDENTIFICATION</scope>
    <source>
        <strain evidence="2">cv. Jemalong A17</strain>
    </source>
</reference>
<dbReference type="EMBL" id="CM001219">
    <property type="protein sequence ID" value="KEH33518.1"/>
    <property type="molecule type" value="Genomic_DNA"/>
</dbReference>
<sequence>MLQLNAAANDNGSGYDFGELEEAIGKEISVEMMRKKACTKPCNQTKLQIEIVQCSFQKSIIIKKR</sequence>
<dbReference type="Proteomes" id="UP000002051">
    <property type="component" value="Chromosome 3"/>
</dbReference>
<evidence type="ECO:0000313" key="3">
    <source>
        <dbReference type="Proteomes" id="UP000002051"/>
    </source>
</evidence>
<keyword evidence="3" id="KW-1185">Reference proteome</keyword>
<protein>
    <submittedName>
        <fullName evidence="1 2">Uncharacterized protein</fullName>
    </submittedName>
</protein>